<keyword evidence="5" id="KW-0325">Glycoprotein</keyword>
<evidence type="ECO:0000256" key="7">
    <source>
        <dbReference type="SAM" id="Phobius"/>
    </source>
</evidence>
<proteinExistence type="inferred from homology"/>
<evidence type="ECO:0000313" key="9">
    <source>
        <dbReference type="Proteomes" id="UP000030764"/>
    </source>
</evidence>
<gene>
    <name evidence="8" type="ORF">M513_09235</name>
</gene>
<dbReference type="EMBL" id="KL363262">
    <property type="protein sequence ID" value="KFD49906.1"/>
    <property type="molecule type" value="Genomic_DNA"/>
</dbReference>
<evidence type="ECO:0000256" key="6">
    <source>
        <dbReference type="RuleBase" id="RU000363"/>
    </source>
</evidence>
<evidence type="ECO:0000256" key="1">
    <source>
        <dbReference type="ARBA" id="ARBA00006484"/>
    </source>
</evidence>
<keyword evidence="2" id="KW-0732">Signal</keyword>
<feature type="transmembrane region" description="Helical" evidence="7">
    <location>
        <begin position="42"/>
        <end position="66"/>
    </location>
</feature>
<keyword evidence="9" id="KW-1185">Reference proteome</keyword>
<dbReference type="CDD" id="cd05356">
    <property type="entry name" value="17beta-HSD1_like_SDR_c"/>
    <property type="match status" value="1"/>
</dbReference>
<dbReference type="InterPro" id="IPR051019">
    <property type="entry name" value="VLCFA-Steroid_DH"/>
</dbReference>
<keyword evidence="7" id="KW-1133">Transmembrane helix</keyword>
<keyword evidence="7" id="KW-0812">Transmembrane</keyword>
<keyword evidence="3" id="KW-0521">NADP</keyword>
<evidence type="ECO:0000256" key="5">
    <source>
        <dbReference type="ARBA" id="ARBA00023180"/>
    </source>
</evidence>
<dbReference type="InterPro" id="IPR031424">
    <property type="entry name" value="QVR-like"/>
</dbReference>
<dbReference type="GO" id="GO:0030431">
    <property type="term" value="P:sleep"/>
    <property type="evidence" value="ECO:0007669"/>
    <property type="project" value="InterPro"/>
</dbReference>
<keyword evidence="4" id="KW-0560">Oxidoreductase</keyword>
<evidence type="ECO:0000313" key="8">
    <source>
        <dbReference type="EMBL" id="KFD49906.1"/>
    </source>
</evidence>
<sequence>MGFYRRIRDNGRDQFYFLFVFSCTSLLAVQEHPESSEKVSTVYVLGLVVMKAIFYCLLAIVAVSIADELSVKNSSHKKLFCYKCNTVDNSSCASPLNKTAAKDFLVDCTDVKEKPILVKDKDPVGCRIIDMTVMEQNRIVRECAYSGHNVQRAKHAGNKGVISYVTQCDESECNTAKPLSVVSASTVLIPVVAAMILRYIIMGLILFLGYATLLSLSALFIYMIGSILYVYVLARNLGLTVDVRKLGEWAVVTGGTDGIGKCYAIELAKRGLNVLILGLMVAPNVQVDTIEVDFARADLNKYKSIEEKFKTIDIGVLVNNVGMSYVYPEYLHELDLQFLLDLINVNCVSTTLLTQMAINQMLPKKRGAIVNISSSLASFRTAFLTAYSASKAFIKTFTLSLVREYGNSGIYIQCVSPFYVVSKMSKIRKPSFFIPLPAVYAKSAVDTIGVTSNTNGILAHSILGSLSSLVLPSIMSYFTSRHMRTIRNAFLRKNNKIK</sequence>
<evidence type="ECO:0000256" key="2">
    <source>
        <dbReference type="ARBA" id="ARBA00022729"/>
    </source>
</evidence>
<dbReference type="PRINTS" id="PR00081">
    <property type="entry name" value="GDHRDH"/>
</dbReference>
<feature type="transmembrane region" description="Helical" evidence="7">
    <location>
        <begin position="187"/>
        <end position="208"/>
    </location>
</feature>
<accession>A0A085LY60</accession>
<protein>
    <submittedName>
        <fullName evidence="8">Uncharacterized protein</fullName>
    </submittedName>
</protein>
<reference evidence="8 9" key="1">
    <citation type="journal article" date="2014" name="Nat. Genet.">
        <title>Genome and transcriptome of the porcine whipworm Trichuris suis.</title>
        <authorList>
            <person name="Jex A.R."/>
            <person name="Nejsum P."/>
            <person name="Schwarz E.M."/>
            <person name="Hu L."/>
            <person name="Young N.D."/>
            <person name="Hall R.S."/>
            <person name="Korhonen P.K."/>
            <person name="Liao S."/>
            <person name="Thamsborg S."/>
            <person name="Xia J."/>
            <person name="Xu P."/>
            <person name="Wang S."/>
            <person name="Scheerlinck J.P."/>
            <person name="Hofmann A."/>
            <person name="Sternberg P.W."/>
            <person name="Wang J."/>
            <person name="Gasser R.B."/>
        </authorList>
    </citation>
    <scope>NUCLEOTIDE SEQUENCE [LARGE SCALE GENOMIC DNA]</scope>
    <source>
        <strain evidence="8">DCEP-RM93M</strain>
    </source>
</reference>
<dbReference type="InterPro" id="IPR036291">
    <property type="entry name" value="NAD(P)-bd_dom_sf"/>
</dbReference>
<dbReference type="AlphaFoldDB" id="A0A085LY60"/>
<dbReference type="PRINTS" id="PR00080">
    <property type="entry name" value="SDRFAMILY"/>
</dbReference>
<dbReference type="FunFam" id="3.40.50.720:FF:000137">
    <property type="entry name" value="Hydroxysteroid (17-beta) dehydrogenase 3"/>
    <property type="match status" value="1"/>
</dbReference>
<dbReference type="SUPFAM" id="SSF51735">
    <property type="entry name" value="NAD(P)-binding Rossmann-fold domains"/>
    <property type="match status" value="1"/>
</dbReference>
<feature type="transmembrane region" description="Helical" evidence="7">
    <location>
        <begin position="15"/>
        <end position="30"/>
    </location>
</feature>
<dbReference type="PANTHER" id="PTHR43899:SF13">
    <property type="entry name" value="RH59310P"/>
    <property type="match status" value="1"/>
</dbReference>
<dbReference type="PANTHER" id="PTHR43899">
    <property type="entry name" value="RH59310P"/>
    <property type="match status" value="1"/>
</dbReference>
<dbReference type="Pfam" id="PF17064">
    <property type="entry name" value="QVR"/>
    <property type="match status" value="1"/>
</dbReference>
<dbReference type="Gene3D" id="3.40.50.720">
    <property type="entry name" value="NAD(P)-binding Rossmann-like Domain"/>
    <property type="match status" value="1"/>
</dbReference>
<dbReference type="GO" id="GO:0032222">
    <property type="term" value="P:regulation of synaptic transmission, cholinergic"/>
    <property type="evidence" value="ECO:0007669"/>
    <property type="project" value="InterPro"/>
</dbReference>
<evidence type="ECO:0000256" key="3">
    <source>
        <dbReference type="ARBA" id="ARBA00022857"/>
    </source>
</evidence>
<organism evidence="8 9">
    <name type="scientific">Trichuris suis</name>
    <name type="common">pig whipworm</name>
    <dbReference type="NCBI Taxonomy" id="68888"/>
    <lineage>
        <taxon>Eukaryota</taxon>
        <taxon>Metazoa</taxon>
        <taxon>Ecdysozoa</taxon>
        <taxon>Nematoda</taxon>
        <taxon>Enoplea</taxon>
        <taxon>Dorylaimia</taxon>
        <taxon>Trichinellida</taxon>
        <taxon>Trichuridae</taxon>
        <taxon>Trichuris</taxon>
    </lineage>
</organism>
<name>A0A085LY60_9BILA</name>
<feature type="transmembrane region" description="Helical" evidence="7">
    <location>
        <begin position="457"/>
        <end position="478"/>
    </location>
</feature>
<feature type="transmembrane region" description="Helical" evidence="7">
    <location>
        <begin position="214"/>
        <end position="234"/>
    </location>
</feature>
<evidence type="ECO:0000256" key="4">
    <source>
        <dbReference type="ARBA" id="ARBA00023002"/>
    </source>
</evidence>
<comment type="similarity">
    <text evidence="1 6">Belongs to the short-chain dehydrogenases/reductases (SDR) family.</text>
</comment>
<dbReference type="Pfam" id="PF00106">
    <property type="entry name" value="adh_short"/>
    <property type="match status" value="1"/>
</dbReference>
<dbReference type="Proteomes" id="UP000030764">
    <property type="component" value="Unassembled WGS sequence"/>
</dbReference>
<keyword evidence="7" id="KW-0472">Membrane</keyword>
<dbReference type="GO" id="GO:0016491">
    <property type="term" value="F:oxidoreductase activity"/>
    <property type="evidence" value="ECO:0007669"/>
    <property type="project" value="UniProtKB-KW"/>
</dbReference>
<dbReference type="InterPro" id="IPR002347">
    <property type="entry name" value="SDR_fam"/>
</dbReference>